<name>A0A3M7L6N9_AUXPR</name>
<dbReference type="SMART" id="SM00324">
    <property type="entry name" value="RhoGAP"/>
    <property type="match status" value="1"/>
</dbReference>
<evidence type="ECO:0000259" key="11">
    <source>
        <dbReference type="SMART" id="SM00128"/>
    </source>
</evidence>
<dbReference type="Proteomes" id="UP000279271">
    <property type="component" value="Unassembled WGS sequence"/>
</dbReference>
<accession>A0A3M7L6N9</accession>
<dbReference type="GO" id="GO:0140662">
    <property type="term" value="F:ATP-dependent protein folding chaperone"/>
    <property type="evidence" value="ECO:0007669"/>
    <property type="project" value="InterPro"/>
</dbReference>
<dbReference type="InterPro" id="IPR048869">
    <property type="entry name" value="OCRL-1_2_ASH"/>
</dbReference>
<organism evidence="13 14">
    <name type="scientific">Auxenochlorella protothecoides</name>
    <name type="common">Green microalga</name>
    <name type="synonym">Chlorella protothecoides</name>
    <dbReference type="NCBI Taxonomy" id="3075"/>
    <lineage>
        <taxon>Eukaryota</taxon>
        <taxon>Viridiplantae</taxon>
        <taxon>Chlorophyta</taxon>
        <taxon>core chlorophytes</taxon>
        <taxon>Trebouxiophyceae</taxon>
        <taxon>Chlorellales</taxon>
        <taxon>Chlorellaceae</taxon>
        <taxon>Auxenochlorella</taxon>
    </lineage>
</organism>
<dbReference type="SUPFAM" id="SSF53067">
    <property type="entry name" value="Actin-like ATPase domain"/>
    <property type="match status" value="2"/>
</dbReference>
<dbReference type="FunFam" id="3.90.640.10:FF:000002">
    <property type="entry name" value="Heat shock 70 kDa"/>
    <property type="match status" value="1"/>
</dbReference>
<dbReference type="Pfam" id="PF22669">
    <property type="entry name" value="Exo_endo_phos2"/>
    <property type="match status" value="2"/>
</dbReference>
<dbReference type="InterPro" id="IPR013126">
    <property type="entry name" value="Hsp_70_fam"/>
</dbReference>
<dbReference type="InterPro" id="IPR029047">
    <property type="entry name" value="HSP70_peptide-bd_sf"/>
</dbReference>
<feature type="region of interest" description="Disordered" evidence="10">
    <location>
        <begin position="1431"/>
        <end position="1458"/>
    </location>
</feature>
<dbReference type="GO" id="GO:0046856">
    <property type="term" value="P:phosphatidylinositol dephosphorylation"/>
    <property type="evidence" value="ECO:0007669"/>
    <property type="project" value="InterPro"/>
</dbReference>
<dbReference type="Gene3D" id="2.60.34.10">
    <property type="entry name" value="Substrate Binding Domain Of DNAk, Chain A, domain 1"/>
    <property type="match status" value="1"/>
</dbReference>
<feature type="domain" description="Rho-GAP" evidence="12">
    <location>
        <begin position="737"/>
        <end position="933"/>
    </location>
</feature>
<dbReference type="GO" id="GO:0007165">
    <property type="term" value="P:signal transduction"/>
    <property type="evidence" value="ECO:0007669"/>
    <property type="project" value="InterPro"/>
</dbReference>
<comment type="caution">
    <text evidence="13">The sequence shown here is derived from an EMBL/GenBank/DDBJ whole genome shotgun (WGS) entry which is preliminary data.</text>
</comment>
<feature type="domain" description="Inositol polyphosphate-related phosphatase" evidence="11">
    <location>
        <begin position="143"/>
        <end position="523"/>
    </location>
</feature>
<dbReference type="InterPro" id="IPR000198">
    <property type="entry name" value="RhoGAP_dom"/>
</dbReference>
<dbReference type="InterPro" id="IPR036691">
    <property type="entry name" value="Endo/exonu/phosph_ase_sf"/>
</dbReference>
<proteinExistence type="inferred from homology"/>
<evidence type="ECO:0008006" key="15">
    <source>
        <dbReference type="Google" id="ProtNLM"/>
    </source>
</evidence>
<keyword evidence="8" id="KW-0346">Stress response</keyword>
<keyword evidence="6" id="KW-0967">Endosome</keyword>
<keyword evidence="5" id="KW-0547">Nucleotide-binding</keyword>
<keyword evidence="9" id="KW-0968">Cytoplasmic vesicle</keyword>
<evidence type="ECO:0000256" key="4">
    <source>
        <dbReference type="ARBA" id="ARBA00010768"/>
    </source>
</evidence>
<dbReference type="InterPro" id="IPR018181">
    <property type="entry name" value="Heat_shock_70_CS"/>
</dbReference>
<feature type="compositionally biased region" description="Polar residues" evidence="10">
    <location>
        <begin position="178"/>
        <end position="201"/>
    </location>
</feature>
<reference evidence="14" key="1">
    <citation type="journal article" date="2018" name="Algal Res.">
        <title>Characterization of plant carbon substrate utilization by Auxenochlorella protothecoides.</title>
        <authorList>
            <person name="Vogler B.W."/>
            <person name="Starkenburg S.R."/>
            <person name="Sudasinghe N."/>
            <person name="Schambach J.Y."/>
            <person name="Rollin J.A."/>
            <person name="Pattathil S."/>
            <person name="Barry A.N."/>
        </authorList>
    </citation>
    <scope>NUCLEOTIDE SEQUENCE [LARGE SCALE GENOMIC DNA]</scope>
    <source>
        <strain evidence="14">UTEX 25</strain>
    </source>
</reference>
<dbReference type="PROSITE" id="PS00329">
    <property type="entry name" value="HSP70_2"/>
    <property type="match status" value="1"/>
</dbReference>
<dbReference type="Pfam" id="PF00012">
    <property type="entry name" value="HSP70"/>
    <property type="match status" value="1"/>
</dbReference>
<dbReference type="SMART" id="SM00128">
    <property type="entry name" value="IPPc"/>
    <property type="match status" value="1"/>
</dbReference>
<comment type="subcellular location">
    <subcellularLocation>
        <location evidence="2">Cytoplasmic vesicle</location>
        <location evidence="2">Phagosome membrane</location>
    </subcellularLocation>
    <subcellularLocation>
        <location evidence="1">Early endosome membrane</location>
    </subcellularLocation>
</comment>
<dbReference type="PROSITE" id="PS00297">
    <property type="entry name" value="HSP70_1"/>
    <property type="match status" value="1"/>
</dbReference>
<dbReference type="GO" id="GO:0031901">
    <property type="term" value="C:early endosome membrane"/>
    <property type="evidence" value="ECO:0007669"/>
    <property type="project" value="UniProtKB-SubCell"/>
</dbReference>
<dbReference type="SUPFAM" id="SSF100934">
    <property type="entry name" value="Heat shock protein 70kD (HSP70), C-terminal subdomain"/>
    <property type="match status" value="1"/>
</dbReference>
<evidence type="ECO:0000256" key="8">
    <source>
        <dbReference type="ARBA" id="ARBA00023016"/>
    </source>
</evidence>
<dbReference type="FunFam" id="1.20.1270.10:FF:000016">
    <property type="entry name" value="Heat shock protein 70"/>
    <property type="match status" value="1"/>
</dbReference>
<dbReference type="GO" id="GO:0030670">
    <property type="term" value="C:phagocytic vesicle membrane"/>
    <property type="evidence" value="ECO:0007669"/>
    <property type="project" value="UniProtKB-SubCell"/>
</dbReference>
<dbReference type="Gene3D" id="1.20.1270.10">
    <property type="match status" value="1"/>
</dbReference>
<dbReference type="InterPro" id="IPR043129">
    <property type="entry name" value="ATPase_NBD"/>
</dbReference>
<dbReference type="InterPro" id="IPR008936">
    <property type="entry name" value="Rho_GTPase_activation_prot"/>
</dbReference>
<dbReference type="GO" id="GO:0016791">
    <property type="term" value="F:phosphatase activity"/>
    <property type="evidence" value="ECO:0007669"/>
    <property type="project" value="InterPro"/>
</dbReference>
<evidence type="ECO:0000256" key="1">
    <source>
        <dbReference type="ARBA" id="ARBA00004146"/>
    </source>
</evidence>
<dbReference type="Gene3D" id="1.10.555.10">
    <property type="entry name" value="Rho GTPase activation protein"/>
    <property type="match status" value="1"/>
</dbReference>
<dbReference type="GO" id="GO:0005524">
    <property type="term" value="F:ATP binding"/>
    <property type="evidence" value="ECO:0007669"/>
    <property type="project" value="UniProtKB-KW"/>
</dbReference>
<dbReference type="FunFam" id="2.60.34.10:FF:000002">
    <property type="entry name" value="Heat shock 70 kDa"/>
    <property type="match status" value="1"/>
</dbReference>
<feature type="compositionally biased region" description="Basic and acidic residues" evidence="10">
    <location>
        <begin position="93"/>
        <end position="102"/>
    </location>
</feature>
<dbReference type="Pfam" id="PF21310">
    <property type="entry name" value="OCRL-like_ASH"/>
    <property type="match status" value="1"/>
</dbReference>
<dbReference type="PANTHER" id="PTHR19375">
    <property type="entry name" value="HEAT SHOCK PROTEIN 70KDA"/>
    <property type="match status" value="1"/>
</dbReference>
<feature type="region of interest" description="Disordered" evidence="10">
    <location>
        <begin position="450"/>
        <end position="476"/>
    </location>
</feature>
<dbReference type="InterPro" id="IPR013783">
    <property type="entry name" value="Ig-like_fold"/>
</dbReference>
<evidence type="ECO:0000256" key="10">
    <source>
        <dbReference type="SAM" id="MobiDB-lite"/>
    </source>
</evidence>
<dbReference type="PRINTS" id="PR00301">
    <property type="entry name" value="HEATSHOCK70"/>
</dbReference>
<dbReference type="SUPFAM" id="SSF100920">
    <property type="entry name" value="Heat shock protein 70kD (HSP70), peptide-binding domain"/>
    <property type="match status" value="1"/>
</dbReference>
<feature type="compositionally biased region" description="Low complexity" evidence="10">
    <location>
        <begin position="713"/>
        <end position="726"/>
    </location>
</feature>
<evidence type="ECO:0000256" key="2">
    <source>
        <dbReference type="ARBA" id="ARBA00004580"/>
    </source>
</evidence>
<evidence type="ECO:0000256" key="7">
    <source>
        <dbReference type="ARBA" id="ARBA00022840"/>
    </source>
</evidence>
<dbReference type="Gene3D" id="3.60.10.10">
    <property type="entry name" value="Endonuclease/exonuclease/phosphatase"/>
    <property type="match status" value="1"/>
</dbReference>
<protein>
    <recommendedName>
        <fullName evidence="15">Heat shock 70 kDa protein</fullName>
    </recommendedName>
</protein>
<feature type="region of interest" description="Disordered" evidence="10">
    <location>
        <begin position="84"/>
        <end position="208"/>
    </location>
</feature>
<feature type="region of interest" description="Disordered" evidence="10">
    <location>
        <begin position="684"/>
        <end position="739"/>
    </location>
</feature>
<evidence type="ECO:0000313" key="14">
    <source>
        <dbReference type="Proteomes" id="UP000279271"/>
    </source>
</evidence>
<dbReference type="FunFam" id="3.30.420.40:FF:000172">
    <property type="entry name" value="Heat shock 70 kDa protein"/>
    <property type="match status" value="2"/>
</dbReference>
<dbReference type="Gene3D" id="3.30.420.40">
    <property type="match status" value="3"/>
</dbReference>
<feature type="compositionally biased region" description="Acidic residues" evidence="10">
    <location>
        <begin position="699"/>
        <end position="712"/>
    </location>
</feature>
<dbReference type="PROSITE" id="PS01036">
    <property type="entry name" value="HSP70_3"/>
    <property type="match status" value="1"/>
</dbReference>
<sequence length="1458" mass="154915">MEPSPRVSDEGRDHKDPLLLDLLHNARSTAVRDEFLRLPAETYTADHEIKILEVVPLNASNVVLGGSGENVARWDALVADTLNAGLSPPRAKPAPDDGREGRQSQARDLSARLSDVRLADAAESGGESTLDREASADAAAPTAGERWAAADPSAALTNGTDPSPAAEDGVEYTPREPSVSSPAFLSPGTSSTSDQEYQSGDESLDTRIDGDPAAFVQVAARQLVGIYLSIWVRASLLPHVHGIQILSVATGMMGYLGNKGAVAIRMRLYDTGVCFVSSHLASGENPGDEAKRHYDHAEILRRGYFGDATTASVARPTLGAATGSLTPDVQRVAGPAARGGHWGPALSHMMATQHVFWMGDLNYRLHGGGAGSTTILKAIAEGELESLLARDQLLHAMRSGAAFAGWQEAPIRFPPTFKFKRGSPRYLGQEGEGSASPGLGTAANLASRAAEEGVASVPPLNEAGKAGTPPERPRTPAWTDRILFKSQTPHLIKQTAYMSAQGIQLSDHRPVSAAYLLVAHEYLRHEIEAAIDVARRLVDAKEMAATPHCQLSPTSVDLGVLGYNEAKEVELTLRNEGQAPAIFQVVPTPGGQSCPWLEVVPSQGSVPAGGRRTVALRALVSGGPGGCADALLSSRACSLDAVLVLRVARGNDMFLAVGGAYRPSWMGLRPRTLAERGPYPMSKLWQAGKDVGTGSEDGAAGDEGAEAGDSEAESSGAAHAGAAAAGSGSGPPPERTPGVPLELARLIEALEEEEALGTPGLFMVDACELAPGTADPEPLAAIREALDRGAAAWPRGVGPRDLAAALLAALAALPEPVLPEGAKALCDVASHTTAATAMGVVRGSLSGPRLELFERVLGLLRAALAPRRAERNGLAPAALAVVLAEVIDLGTTYSCVGIWQHDRVEIIPNEQGNRTTPSYVAFTDTERLIGDAAKNQVAMNPINTVFDAKRLIGRKFNDGNIQHDISHWPFKATKDAGVIAGLDVMRIINEPTAAAIAYGLDKKHATTGEQNVLIFDLGGGTFDVSLLTIEEGIFEVKATAGDTHLGGEDFDNRLVSFFVQEFKRKNKKDISGNPRALRRLRTACERAKRQLSSSTQASIEIDSLYEGIDFYSAITRARFEELNMDLFRKCMDPVEKVIRDAKMDKGQIHEVVLVGGSTRIPKVQTLLQDFFNGKELCKSINPDEAVAYGAAVQAAILNGETHEKVQDLLLLDVIPLSLGLETAGGVMTTLIARNTTIPTKKEQVFSTYSDNQPGVLIQVYEGERTRTKDNNLLGKFELTGIPPAPRGVPQITVTFDVDANGILNVSAEDKTTGIKNKITITNDKGRLSKEEIERMVQEAEKYKGEDEAHSKKVEARNGLENYAYSMRNTLKEGSVAEKLEASDKAAMEAAIDKAIEWLDHNQLAEEEEISHQREELEGVCSPIISKLYAAGGAPAGGAPAGPGAPEGTGPGPKIEEVD</sequence>
<feature type="compositionally biased region" description="Gly residues" evidence="10">
    <location>
        <begin position="1433"/>
        <end position="1450"/>
    </location>
</feature>
<keyword evidence="7" id="KW-0067">ATP-binding</keyword>
<dbReference type="EMBL" id="QOKY01000128">
    <property type="protein sequence ID" value="RMZ57222.1"/>
    <property type="molecule type" value="Genomic_DNA"/>
</dbReference>
<dbReference type="Gene3D" id="3.90.640.10">
    <property type="entry name" value="Actin, Chain A, domain 4"/>
    <property type="match status" value="1"/>
</dbReference>
<dbReference type="InterPro" id="IPR029048">
    <property type="entry name" value="HSP70_C_sf"/>
</dbReference>
<dbReference type="SUPFAM" id="SSF56219">
    <property type="entry name" value="DNase I-like"/>
    <property type="match status" value="1"/>
</dbReference>
<evidence type="ECO:0000256" key="6">
    <source>
        <dbReference type="ARBA" id="ARBA00022753"/>
    </source>
</evidence>
<dbReference type="Gene3D" id="2.60.40.10">
    <property type="entry name" value="Immunoglobulins"/>
    <property type="match status" value="1"/>
</dbReference>
<evidence type="ECO:0000313" key="13">
    <source>
        <dbReference type="EMBL" id="RMZ57222.1"/>
    </source>
</evidence>
<evidence type="ECO:0000256" key="3">
    <source>
        <dbReference type="ARBA" id="ARBA00007381"/>
    </source>
</evidence>
<gene>
    <name evidence="13" type="ORF">APUTEX25_004056</name>
</gene>
<evidence type="ECO:0000259" key="12">
    <source>
        <dbReference type="SMART" id="SM00324"/>
    </source>
</evidence>
<evidence type="ECO:0000256" key="9">
    <source>
        <dbReference type="ARBA" id="ARBA00023329"/>
    </source>
</evidence>
<dbReference type="InterPro" id="IPR000300">
    <property type="entry name" value="IPPc"/>
</dbReference>
<dbReference type="FunFam" id="3.30.420.40:FF:000535">
    <property type="entry name" value="Heat shock 70 kDa protein 1A"/>
    <property type="match status" value="1"/>
</dbReference>
<comment type="similarity">
    <text evidence="4">Belongs to the inositol polyphosphate 5-phosphatase family.</text>
</comment>
<evidence type="ECO:0000256" key="5">
    <source>
        <dbReference type="ARBA" id="ARBA00022741"/>
    </source>
</evidence>
<comment type="similarity">
    <text evidence="3">Belongs to the heat shock protein 70 family.</text>
</comment>